<protein>
    <recommendedName>
        <fullName evidence="4">Peptidylprolyl isomerase</fullName>
    </recommendedName>
</protein>
<dbReference type="GO" id="GO:0005783">
    <property type="term" value="C:endoplasmic reticulum"/>
    <property type="evidence" value="ECO:0007669"/>
    <property type="project" value="TreeGrafter"/>
</dbReference>
<dbReference type="PANTHER" id="PTHR46046">
    <property type="entry name" value="PEPTIDYLPROLYL ISOMERASE"/>
    <property type="match status" value="1"/>
</dbReference>
<reference evidence="2" key="1">
    <citation type="submission" date="2025-08" db="UniProtKB">
        <authorList>
            <consortium name="Ensembl"/>
        </authorList>
    </citation>
    <scope>IDENTIFICATION</scope>
</reference>
<accession>A0A3Q2YV63</accession>
<proteinExistence type="predicted"/>
<dbReference type="STRING" id="109280.ENSHCOP00000021934"/>
<sequence length="61" mass="6896">GIRTVHHLLKVGSDAQQNAAKHSKVRKTFVPEKCARAVKVGDFVRYHYNGVFPDGKKFDSR</sequence>
<dbReference type="PANTHER" id="PTHR46046:SF5">
    <property type="entry name" value="PEPTIDYLPROLYL ISOMERASE"/>
    <property type="match status" value="1"/>
</dbReference>
<keyword evidence="1" id="KW-0677">Repeat</keyword>
<dbReference type="Ensembl" id="ENSHCOT00000002354.1">
    <property type="protein sequence ID" value="ENSHCOP00000021934.1"/>
    <property type="gene ID" value="ENSHCOG00000009175.1"/>
</dbReference>
<evidence type="ECO:0008006" key="4">
    <source>
        <dbReference type="Google" id="ProtNLM"/>
    </source>
</evidence>
<evidence type="ECO:0000256" key="1">
    <source>
        <dbReference type="ARBA" id="ARBA00022737"/>
    </source>
</evidence>
<name>A0A3Q2YV63_HIPCM</name>
<evidence type="ECO:0000313" key="3">
    <source>
        <dbReference type="Proteomes" id="UP000264820"/>
    </source>
</evidence>
<evidence type="ECO:0000313" key="2">
    <source>
        <dbReference type="Ensembl" id="ENSHCOP00000021934.1"/>
    </source>
</evidence>
<dbReference type="AlphaFoldDB" id="A0A3Q2YV63"/>
<dbReference type="SUPFAM" id="SSF54534">
    <property type="entry name" value="FKBP-like"/>
    <property type="match status" value="1"/>
</dbReference>
<reference evidence="2" key="2">
    <citation type="submission" date="2025-09" db="UniProtKB">
        <authorList>
            <consortium name="Ensembl"/>
        </authorList>
    </citation>
    <scope>IDENTIFICATION</scope>
</reference>
<dbReference type="GO" id="GO:0003755">
    <property type="term" value="F:peptidyl-prolyl cis-trans isomerase activity"/>
    <property type="evidence" value="ECO:0007669"/>
    <property type="project" value="InterPro"/>
</dbReference>
<dbReference type="Gene3D" id="3.10.50.40">
    <property type="match status" value="1"/>
</dbReference>
<organism evidence="2 3">
    <name type="scientific">Hippocampus comes</name>
    <name type="common">Tiger tail seahorse</name>
    <dbReference type="NCBI Taxonomy" id="109280"/>
    <lineage>
        <taxon>Eukaryota</taxon>
        <taxon>Metazoa</taxon>
        <taxon>Chordata</taxon>
        <taxon>Craniata</taxon>
        <taxon>Vertebrata</taxon>
        <taxon>Euteleostomi</taxon>
        <taxon>Actinopterygii</taxon>
        <taxon>Neopterygii</taxon>
        <taxon>Teleostei</taxon>
        <taxon>Neoteleostei</taxon>
        <taxon>Acanthomorphata</taxon>
        <taxon>Syngnathiaria</taxon>
        <taxon>Syngnathiformes</taxon>
        <taxon>Syngnathoidei</taxon>
        <taxon>Syngnathidae</taxon>
        <taxon>Hippocampus</taxon>
    </lineage>
</organism>
<dbReference type="InterPro" id="IPR046357">
    <property type="entry name" value="PPIase_dom_sf"/>
</dbReference>
<dbReference type="Proteomes" id="UP000264820">
    <property type="component" value="Unplaced"/>
</dbReference>
<keyword evidence="3" id="KW-1185">Reference proteome</keyword>
<dbReference type="InterPro" id="IPR051989">
    <property type="entry name" value="FKBP-like_isomerase"/>
</dbReference>